<dbReference type="Gene3D" id="1.20.5.3600">
    <property type="match status" value="1"/>
</dbReference>
<comment type="subcellular location">
    <subcellularLocation>
        <location evidence="1">Nucleus</location>
        <location evidence="1">Nuclear pore complex</location>
    </subcellularLocation>
</comment>
<dbReference type="FunFam" id="1.20.5.490:FF:000005">
    <property type="entry name" value="Nucleoporin complex subunit 54"/>
    <property type="match status" value="1"/>
</dbReference>
<keyword evidence="2" id="KW-0813">Transport</keyword>
<reference evidence="8 9" key="1">
    <citation type="journal article" date="2018" name="IMA Fungus">
        <title>IMA Genome-F 9: Draft genome sequence of Annulohypoxylon stygium, Aspergillus mulundensis, Berkeleyomyces basicola (syn. Thielaviopsis basicola), Ceratocystis smalleyi, two Cercospora beticola strains, Coleophoma cylindrospora, Fusarium fracticaudum, Phialophora cf. hyalina, and Morchella septimelata.</title>
        <authorList>
            <person name="Wingfield B.D."/>
            <person name="Bills G.F."/>
            <person name="Dong Y."/>
            <person name="Huang W."/>
            <person name="Nel W.J."/>
            <person name="Swalarsk-Parry B.S."/>
            <person name="Vaghefi N."/>
            <person name="Wilken P.M."/>
            <person name="An Z."/>
            <person name="de Beer Z.W."/>
            <person name="De Vos L."/>
            <person name="Chen L."/>
            <person name="Duong T.A."/>
            <person name="Gao Y."/>
            <person name="Hammerbacher A."/>
            <person name="Kikkert J.R."/>
            <person name="Li Y."/>
            <person name="Li H."/>
            <person name="Li K."/>
            <person name="Li Q."/>
            <person name="Liu X."/>
            <person name="Ma X."/>
            <person name="Naidoo K."/>
            <person name="Pethybridge S.J."/>
            <person name="Sun J."/>
            <person name="Steenkamp E.T."/>
            <person name="van der Nest M.A."/>
            <person name="van Wyk S."/>
            <person name="Wingfield M.J."/>
            <person name="Xiong C."/>
            <person name="Yue Q."/>
            <person name="Zhang X."/>
        </authorList>
    </citation>
    <scope>NUCLEOTIDE SEQUENCE [LARGE SCALE GENOMIC DNA]</scope>
    <source>
        <strain evidence="8 9">BP6252</strain>
    </source>
</reference>
<dbReference type="Pfam" id="PF18570">
    <property type="entry name" value="Nup54_57_C"/>
    <property type="match status" value="1"/>
</dbReference>
<dbReference type="GO" id="GO:0036228">
    <property type="term" value="P:protein localization to nuclear inner membrane"/>
    <property type="evidence" value="ECO:0007669"/>
    <property type="project" value="TreeGrafter"/>
</dbReference>
<dbReference type="Proteomes" id="UP000256645">
    <property type="component" value="Unassembled WGS sequence"/>
</dbReference>
<dbReference type="Pfam" id="PF13874">
    <property type="entry name" value="Nup54"/>
    <property type="match status" value="1"/>
</dbReference>
<feature type="compositionally biased region" description="Low complexity" evidence="6">
    <location>
        <begin position="136"/>
        <end position="155"/>
    </location>
</feature>
<keyword evidence="3" id="KW-0653">Protein transport</keyword>
<dbReference type="AlphaFoldDB" id="A0A3D8QK30"/>
<name>A0A3D8QK30_9HELO</name>
<feature type="domain" description="Nucleoporin Nup54 alpha-helical" evidence="7">
    <location>
        <begin position="213"/>
        <end position="349"/>
    </location>
</feature>
<organism evidence="8 9">
    <name type="scientific">Coleophoma cylindrospora</name>
    <dbReference type="NCBI Taxonomy" id="1849047"/>
    <lineage>
        <taxon>Eukaryota</taxon>
        <taxon>Fungi</taxon>
        <taxon>Dikarya</taxon>
        <taxon>Ascomycota</taxon>
        <taxon>Pezizomycotina</taxon>
        <taxon>Leotiomycetes</taxon>
        <taxon>Helotiales</taxon>
        <taxon>Dermateaceae</taxon>
        <taxon>Coleophoma</taxon>
    </lineage>
</organism>
<keyword evidence="3" id="KW-0509">mRNA transport</keyword>
<feature type="compositionally biased region" description="Low complexity" evidence="6">
    <location>
        <begin position="33"/>
        <end position="47"/>
    </location>
</feature>
<protein>
    <recommendedName>
        <fullName evidence="7">Nucleoporin Nup54 alpha-helical domain-containing protein</fullName>
    </recommendedName>
</protein>
<dbReference type="STRING" id="1849047.A0A3D8QK30"/>
<dbReference type="InterPro" id="IPR024864">
    <property type="entry name" value="Nup54/Nup57/Nup44"/>
</dbReference>
<dbReference type="EMBL" id="PDLM01000014">
    <property type="protein sequence ID" value="RDW62107.1"/>
    <property type="molecule type" value="Genomic_DNA"/>
</dbReference>
<dbReference type="InterPro" id="IPR025574">
    <property type="entry name" value="Nucleoporin_FG_rpt"/>
</dbReference>
<evidence type="ECO:0000256" key="4">
    <source>
        <dbReference type="ARBA" id="ARBA00023242"/>
    </source>
</evidence>
<evidence type="ECO:0000256" key="3">
    <source>
        <dbReference type="ARBA" id="ARBA00023132"/>
    </source>
</evidence>
<keyword evidence="3" id="KW-0906">Nuclear pore complex</keyword>
<feature type="coiled-coil region" evidence="5">
    <location>
        <begin position="379"/>
        <end position="413"/>
    </location>
</feature>
<feature type="compositionally biased region" description="Polar residues" evidence="6">
    <location>
        <begin position="1"/>
        <end position="32"/>
    </location>
</feature>
<feature type="region of interest" description="Disordered" evidence="6">
    <location>
        <begin position="1"/>
        <end position="172"/>
    </location>
</feature>
<dbReference type="GO" id="GO:0017056">
    <property type="term" value="F:structural constituent of nuclear pore"/>
    <property type="evidence" value="ECO:0007669"/>
    <property type="project" value="TreeGrafter"/>
</dbReference>
<evidence type="ECO:0000259" key="7">
    <source>
        <dbReference type="Pfam" id="PF13874"/>
    </source>
</evidence>
<dbReference type="OrthoDB" id="6162375at2759"/>
<keyword evidence="5" id="KW-0175">Coiled coil</keyword>
<dbReference type="PANTHER" id="PTHR13000">
    <property type="entry name" value="NUCLEOPORIN P54"/>
    <property type="match status" value="1"/>
</dbReference>
<dbReference type="GO" id="GO:0044613">
    <property type="term" value="C:nuclear pore central transport channel"/>
    <property type="evidence" value="ECO:0007669"/>
    <property type="project" value="TreeGrafter"/>
</dbReference>
<evidence type="ECO:0000256" key="1">
    <source>
        <dbReference type="ARBA" id="ARBA00004567"/>
    </source>
</evidence>
<dbReference type="Pfam" id="PF13634">
    <property type="entry name" value="Nucleoporin_FG"/>
    <property type="match status" value="1"/>
</dbReference>
<evidence type="ECO:0000256" key="6">
    <source>
        <dbReference type="SAM" id="MobiDB-lite"/>
    </source>
</evidence>
<keyword evidence="3" id="KW-0811">Translocation</keyword>
<evidence type="ECO:0000256" key="5">
    <source>
        <dbReference type="SAM" id="Coils"/>
    </source>
</evidence>
<feature type="compositionally biased region" description="Low complexity" evidence="6">
    <location>
        <begin position="103"/>
        <end position="117"/>
    </location>
</feature>
<evidence type="ECO:0000313" key="9">
    <source>
        <dbReference type="Proteomes" id="UP000256645"/>
    </source>
</evidence>
<dbReference type="InterPro" id="IPR025712">
    <property type="entry name" value="Nup54_alpha-helical_dom"/>
</dbReference>
<feature type="compositionally biased region" description="Polar residues" evidence="6">
    <location>
        <begin position="123"/>
        <end position="135"/>
    </location>
</feature>
<keyword evidence="4" id="KW-0539">Nucleus</keyword>
<dbReference type="GO" id="GO:0006999">
    <property type="term" value="P:nuclear pore organization"/>
    <property type="evidence" value="ECO:0007669"/>
    <property type="project" value="TreeGrafter"/>
</dbReference>
<dbReference type="GO" id="GO:0006607">
    <property type="term" value="P:NLS-bearing protein import into nucleus"/>
    <property type="evidence" value="ECO:0007669"/>
    <property type="project" value="TreeGrafter"/>
</dbReference>
<feature type="compositionally biased region" description="Low complexity" evidence="6">
    <location>
        <begin position="55"/>
        <end position="77"/>
    </location>
</feature>
<sequence>MSSLFGSTLGTTAQQPQQSTGLFGSLGTNTAAQSQQSGGLFGGQNNQTGGGLFGSSGQTQQTGGSSLFGNTQNNQQNQGGGLFASMGQNNNQQGGSAFGGFGQNQQQQNQQQNQTQGGLFGNSLQQQQQPSGMFSGSTQNNGMTQTQQGQLGSSMWIPNSGINPPNPQEGEKSVQEQMQLVLEKWEPQNPNCVFKYYFYNKVGEERAPFYRPSPNEDPKAWEDALSKKPGPGFIPVLCTGFEQMGERIKTQQRHIAEYNRRLHEINNCLTQMLQIHDTKTSIRAMDAKRKHVVLKNRCLALATKVQILRNRGYAMGGDEEDLREKLQSLDRSVCDPGLGARAEEIWARMISVQERARLLQRELDKSGAESHAILDEEMSKRAKKILEDYQTQLIHLKKEMDAIQEDYLEWEKEQGPPAKKATIR</sequence>
<evidence type="ECO:0000256" key="2">
    <source>
        <dbReference type="ARBA" id="ARBA00022448"/>
    </source>
</evidence>
<dbReference type="PANTHER" id="PTHR13000:SF0">
    <property type="entry name" value="NUCLEOPORIN P54"/>
    <property type="match status" value="1"/>
</dbReference>
<accession>A0A3D8QK30</accession>
<evidence type="ECO:0000313" key="8">
    <source>
        <dbReference type="EMBL" id="RDW62107.1"/>
    </source>
</evidence>
<keyword evidence="9" id="KW-1185">Reference proteome</keyword>
<proteinExistence type="predicted"/>
<dbReference type="Gene3D" id="1.20.5.490">
    <property type="entry name" value="Single helix bin"/>
    <property type="match status" value="1"/>
</dbReference>
<comment type="caution">
    <text evidence="8">The sequence shown here is derived from an EMBL/GenBank/DDBJ whole genome shotgun (WGS) entry which is preliminary data.</text>
</comment>
<gene>
    <name evidence="8" type="ORF">BP6252_11540</name>
</gene>